<evidence type="ECO:0000256" key="1">
    <source>
        <dbReference type="SAM" id="MobiDB-lite"/>
    </source>
</evidence>
<proteinExistence type="predicted"/>
<reference evidence="2 3" key="2">
    <citation type="submission" date="2018-11" db="EMBL/GenBank/DDBJ databases">
        <authorList>
            <consortium name="Pathogen Informatics"/>
        </authorList>
    </citation>
    <scope>NUCLEOTIDE SEQUENCE [LARGE SCALE GENOMIC DNA]</scope>
    <source>
        <strain evidence="2 3">Egypt</strain>
    </source>
</reference>
<evidence type="ECO:0000313" key="4">
    <source>
        <dbReference type="WBParaSite" id="ECPE_0001551601-mRNA-1"/>
    </source>
</evidence>
<dbReference type="Proteomes" id="UP000272942">
    <property type="component" value="Unassembled WGS sequence"/>
</dbReference>
<accession>A0A183B8E1</accession>
<feature type="region of interest" description="Disordered" evidence="1">
    <location>
        <begin position="66"/>
        <end position="95"/>
    </location>
</feature>
<sequence>MDSSDVLYFRGNDLRPSRGIKTRKIGQAIVEITDLRNATVNRRHIDQIHFNETSTSKEALVEEIQEHPPCDTPSTSTKDQRQQPPIPGMSTDENTPLALRRTVTRASQFDGAFLREKIQVVQAYVMTSTLERRVILSGHLRAIKFEC</sequence>
<dbReference type="AlphaFoldDB" id="A0A183B8E1"/>
<protein>
    <submittedName>
        <fullName evidence="4">FHA domain-containing protein</fullName>
    </submittedName>
</protein>
<evidence type="ECO:0000313" key="3">
    <source>
        <dbReference type="Proteomes" id="UP000272942"/>
    </source>
</evidence>
<keyword evidence="3" id="KW-1185">Reference proteome</keyword>
<name>A0A183B8E1_9TREM</name>
<gene>
    <name evidence="2" type="ORF">ECPE_LOCUS15476</name>
</gene>
<dbReference type="EMBL" id="UZAN01060700">
    <property type="protein sequence ID" value="VDP92748.1"/>
    <property type="molecule type" value="Genomic_DNA"/>
</dbReference>
<reference evidence="4" key="1">
    <citation type="submission" date="2016-06" db="UniProtKB">
        <authorList>
            <consortium name="WormBaseParasite"/>
        </authorList>
    </citation>
    <scope>IDENTIFICATION</scope>
</reference>
<evidence type="ECO:0000313" key="2">
    <source>
        <dbReference type="EMBL" id="VDP92748.1"/>
    </source>
</evidence>
<dbReference type="WBParaSite" id="ECPE_0001551601-mRNA-1">
    <property type="protein sequence ID" value="ECPE_0001551601-mRNA-1"/>
    <property type="gene ID" value="ECPE_0001551601"/>
</dbReference>
<organism evidence="4">
    <name type="scientific">Echinostoma caproni</name>
    <dbReference type="NCBI Taxonomy" id="27848"/>
    <lineage>
        <taxon>Eukaryota</taxon>
        <taxon>Metazoa</taxon>
        <taxon>Spiralia</taxon>
        <taxon>Lophotrochozoa</taxon>
        <taxon>Platyhelminthes</taxon>
        <taxon>Trematoda</taxon>
        <taxon>Digenea</taxon>
        <taxon>Plagiorchiida</taxon>
        <taxon>Echinostomata</taxon>
        <taxon>Echinostomatoidea</taxon>
        <taxon>Echinostomatidae</taxon>
        <taxon>Echinostoma</taxon>
    </lineage>
</organism>